<dbReference type="PROSITE" id="PS01129">
    <property type="entry name" value="PSI_RLU"/>
    <property type="match status" value="1"/>
</dbReference>
<gene>
    <name evidence="8" type="ORF">D3Z33_02970</name>
</gene>
<dbReference type="PROSITE" id="PS50889">
    <property type="entry name" value="S4"/>
    <property type="match status" value="1"/>
</dbReference>
<evidence type="ECO:0000256" key="2">
    <source>
        <dbReference type="ARBA" id="ARBA00010876"/>
    </source>
</evidence>
<dbReference type="SUPFAM" id="SSF55174">
    <property type="entry name" value="Alpha-L RNA-binding motif"/>
    <property type="match status" value="1"/>
</dbReference>
<feature type="active site" evidence="4">
    <location>
        <position position="138"/>
    </location>
</feature>
<dbReference type="EMBL" id="QXXA01000004">
    <property type="protein sequence ID" value="NBI05816.1"/>
    <property type="molecule type" value="Genomic_DNA"/>
</dbReference>
<comment type="caution">
    <text evidence="8">The sequence shown here is derived from an EMBL/GenBank/DDBJ whole genome shotgun (WGS) entry which is preliminary data.</text>
</comment>
<dbReference type="CDD" id="cd02869">
    <property type="entry name" value="PseudoU_synth_RluA_like"/>
    <property type="match status" value="1"/>
</dbReference>
<keyword evidence="9" id="KW-1185">Reference proteome</keyword>
<dbReference type="InterPro" id="IPR006225">
    <property type="entry name" value="PsdUridine_synth_RluC/D"/>
</dbReference>
<organism evidence="8 9">
    <name type="scientific">Senegalia massiliensis</name>
    <dbReference type="NCBI Taxonomy" id="1720316"/>
    <lineage>
        <taxon>Bacteria</taxon>
        <taxon>Bacillati</taxon>
        <taxon>Bacillota</taxon>
        <taxon>Clostridia</taxon>
        <taxon>Eubacteriales</taxon>
        <taxon>Clostridiaceae</taxon>
        <taxon>Senegalia</taxon>
    </lineage>
</organism>
<dbReference type="RefSeq" id="WP_160196305.1">
    <property type="nucleotide sequence ID" value="NZ_QXXA01000004.1"/>
</dbReference>
<dbReference type="Pfam" id="PF00849">
    <property type="entry name" value="PseudoU_synth_2"/>
    <property type="match status" value="1"/>
</dbReference>
<evidence type="ECO:0000256" key="5">
    <source>
        <dbReference type="PROSITE-ProRule" id="PRU00182"/>
    </source>
</evidence>
<keyword evidence="3 6" id="KW-0413">Isomerase</keyword>
<evidence type="ECO:0000256" key="4">
    <source>
        <dbReference type="PIRSR" id="PIRSR606225-1"/>
    </source>
</evidence>
<dbReference type="GO" id="GO:0009982">
    <property type="term" value="F:pseudouridine synthase activity"/>
    <property type="evidence" value="ECO:0007669"/>
    <property type="project" value="InterPro"/>
</dbReference>
<dbReference type="GO" id="GO:0140098">
    <property type="term" value="F:catalytic activity, acting on RNA"/>
    <property type="evidence" value="ECO:0007669"/>
    <property type="project" value="UniProtKB-ARBA"/>
</dbReference>
<comment type="function">
    <text evidence="6">Responsible for synthesis of pseudouridine from uracil.</text>
</comment>
<dbReference type="Gene3D" id="3.30.2350.10">
    <property type="entry name" value="Pseudouridine synthase"/>
    <property type="match status" value="1"/>
</dbReference>
<feature type="domain" description="Pseudouridine synthase RsuA/RluA-like" evidence="7">
    <location>
        <begin position="91"/>
        <end position="239"/>
    </location>
</feature>
<dbReference type="InterPro" id="IPR006145">
    <property type="entry name" value="PsdUridine_synth_RsuA/RluA"/>
</dbReference>
<accession>A0A845QWC4</accession>
<sequence length="297" mass="34659">MIIPKESHNIINLKVEEKEIKLKVFLNNKMNLSSRLFKKLIRQKNIFINNKPLSNEFYVYSNDIITIKFEKEQNVYKPQEMDLNIIYEDVDVIAINKEPNILVHPTKNHPQDTITNGIVYYFKKNNIDKKVRLVNRLDMDTSGILIVAKNSYAHGQMAEQFRNNIIKKYIAVVKGVVKENKGIINLPIMKSREGIKQVVDKSGKESITEFEVVERFKDITILSLKILTGRTHQIRVHLSYLGHPIIGDSLYGEESDFISRQALHSYYLKFNRVRDKKEIELKSDLPYDIKALIEKVK</sequence>
<dbReference type="GO" id="GO:0003723">
    <property type="term" value="F:RNA binding"/>
    <property type="evidence" value="ECO:0007669"/>
    <property type="project" value="UniProtKB-KW"/>
</dbReference>
<evidence type="ECO:0000313" key="9">
    <source>
        <dbReference type="Proteomes" id="UP000467132"/>
    </source>
</evidence>
<comment type="catalytic activity">
    <reaction evidence="1 6">
        <text>a uridine in RNA = a pseudouridine in RNA</text>
        <dbReference type="Rhea" id="RHEA:48348"/>
        <dbReference type="Rhea" id="RHEA-COMP:12068"/>
        <dbReference type="Rhea" id="RHEA-COMP:12069"/>
        <dbReference type="ChEBI" id="CHEBI:65314"/>
        <dbReference type="ChEBI" id="CHEBI:65315"/>
    </reaction>
</comment>
<evidence type="ECO:0000259" key="7">
    <source>
        <dbReference type="Pfam" id="PF00849"/>
    </source>
</evidence>
<dbReference type="OrthoDB" id="9807829at2"/>
<dbReference type="NCBIfam" id="TIGR00005">
    <property type="entry name" value="rluA_subfam"/>
    <property type="match status" value="1"/>
</dbReference>
<dbReference type="InterPro" id="IPR050188">
    <property type="entry name" value="RluA_PseudoU_synthase"/>
</dbReference>
<dbReference type="SUPFAM" id="SSF55120">
    <property type="entry name" value="Pseudouridine synthase"/>
    <property type="match status" value="1"/>
</dbReference>
<evidence type="ECO:0000256" key="1">
    <source>
        <dbReference type="ARBA" id="ARBA00000073"/>
    </source>
</evidence>
<comment type="similarity">
    <text evidence="2 6">Belongs to the pseudouridine synthase RluA family.</text>
</comment>
<dbReference type="InterPro" id="IPR006224">
    <property type="entry name" value="PsdUridine_synth_RluA-like_CS"/>
</dbReference>
<evidence type="ECO:0000256" key="6">
    <source>
        <dbReference type="RuleBase" id="RU362028"/>
    </source>
</evidence>
<dbReference type="GO" id="GO:0000455">
    <property type="term" value="P:enzyme-directed rRNA pseudouridine synthesis"/>
    <property type="evidence" value="ECO:0007669"/>
    <property type="project" value="TreeGrafter"/>
</dbReference>
<protein>
    <recommendedName>
        <fullName evidence="6">Pseudouridine synthase</fullName>
        <ecNumber evidence="6">5.4.99.-</ecNumber>
    </recommendedName>
</protein>
<dbReference type="PANTHER" id="PTHR21600:SF44">
    <property type="entry name" value="RIBOSOMAL LARGE SUBUNIT PSEUDOURIDINE SYNTHASE D"/>
    <property type="match status" value="1"/>
</dbReference>
<proteinExistence type="inferred from homology"/>
<dbReference type="Proteomes" id="UP000467132">
    <property type="component" value="Unassembled WGS sequence"/>
</dbReference>
<keyword evidence="5" id="KW-0694">RNA-binding</keyword>
<reference evidence="8 9" key="1">
    <citation type="submission" date="2018-08" db="EMBL/GenBank/DDBJ databases">
        <title>Murine metabolic-syndrome-specific gut microbial biobank.</title>
        <authorList>
            <person name="Liu C."/>
        </authorList>
    </citation>
    <scope>NUCLEOTIDE SEQUENCE [LARGE SCALE GENOMIC DNA]</scope>
    <source>
        <strain evidence="8 9">583</strain>
    </source>
</reference>
<evidence type="ECO:0000313" key="8">
    <source>
        <dbReference type="EMBL" id="NBI05816.1"/>
    </source>
</evidence>
<evidence type="ECO:0000256" key="3">
    <source>
        <dbReference type="ARBA" id="ARBA00023235"/>
    </source>
</evidence>
<dbReference type="AlphaFoldDB" id="A0A845QWC4"/>
<dbReference type="PANTHER" id="PTHR21600">
    <property type="entry name" value="MITOCHONDRIAL RNA PSEUDOURIDINE SYNTHASE"/>
    <property type="match status" value="1"/>
</dbReference>
<name>A0A845QWC4_9CLOT</name>
<dbReference type="InterPro" id="IPR020103">
    <property type="entry name" value="PsdUridine_synth_cat_dom_sf"/>
</dbReference>
<dbReference type="EC" id="5.4.99.-" evidence="6"/>